<evidence type="ECO:0000313" key="4">
    <source>
        <dbReference type="Proteomes" id="UP000515129"/>
    </source>
</evidence>
<keyword evidence="1" id="KW-0862">Zinc</keyword>
<evidence type="ECO:0000313" key="5">
    <source>
        <dbReference type="RefSeq" id="XP_026095620.1"/>
    </source>
</evidence>
<feature type="domain" description="CCHC-type" evidence="3">
    <location>
        <begin position="174"/>
        <end position="190"/>
    </location>
</feature>
<evidence type="ECO:0000259" key="3">
    <source>
        <dbReference type="PROSITE" id="PS50158"/>
    </source>
</evidence>
<reference evidence="5" key="1">
    <citation type="submission" date="2025-08" db="UniProtKB">
        <authorList>
            <consortium name="RefSeq"/>
        </authorList>
    </citation>
    <scope>IDENTIFICATION</scope>
    <source>
        <strain evidence="5">Wakin</strain>
        <tissue evidence="5">Muscle</tissue>
    </source>
</reference>
<gene>
    <name evidence="5" type="primary">LOC113067424</name>
</gene>
<dbReference type="OrthoDB" id="8961543at2759"/>
<dbReference type="InterPro" id="IPR036875">
    <property type="entry name" value="Znf_CCHC_sf"/>
</dbReference>
<dbReference type="KEGG" id="caua:113067424"/>
<dbReference type="AlphaFoldDB" id="A0A6P6MFZ6"/>
<proteinExistence type="predicted"/>
<dbReference type="GO" id="GO:0003676">
    <property type="term" value="F:nucleic acid binding"/>
    <property type="evidence" value="ECO:0007669"/>
    <property type="project" value="InterPro"/>
</dbReference>
<protein>
    <submittedName>
        <fullName evidence="5">Uncharacterized protein LOC113067424</fullName>
    </submittedName>
</protein>
<dbReference type="RefSeq" id="XP_026095620.1">
    <property type="nucleotide sequence ID" value="XM_026239835.1"/>
</dbReference>
<dbReference type="Pfam" id="PF00098">
    <property type="entry name" value="zf-CCHC"/>
    <property type="match status" value="1"/>
</dbReference>
<dbReference type="SMART" id="SM00343">
    <property type="entry name" value="ZnF_C2HC"/>
    <property type="match status" value="1"/>
</dbReference>
<evidence type="ECO:0000256" key="2">
    <source>
        <dbReference type="SAM" id="MobiDB-lite"/>
    </source>
</evidence>
<dbReference type="Proteomes" id="UP000515129">
    <property type="component" value="Linkage group LG28B"/>
</dbReference>
<keyword evidence="1" id="KW-0863">Zinc-finger</keyword>
<feature type="region of interest" description="Disordered" evidence="2">
    <location>
        <begin position="310"/>
        <end position="341"/>
    </location>
</feature>
<evidence type="ECO:0000256" key="1">
    <source>
        <dbReference type="PROSITE-ProRule" id="PRU00047"/>
    </source>
</evidence>
<dbReference type="Gene3D" id="4.10.60.10">
    <property type="entry name" value="Zinc finger, CCHC-type"/>
    <property type="match status" value="1"/>
</dbReference>
<organism evidence="4 5">
    <name type="scientific">Carassius auratus</name>
    <name type="common">Goldfish</name>
    <dbReference type="NCBI Taxonomy" id="7957"/>
    <lineage>
        <taxon>Eukaryota</taxon>
        <taxon>Metazoa</taxon>
        <taxon>Chordata</taxon>
        <taxon>Craniata</taxon>
        <taxon>Vertebrata</taxon>
        <taxon>Euteleostomi</taxon>
        <taxon>Actinopterygii</taxon>
        <taxon>Neopterygii</taxon>
        <taxon>Teleostei</taxon>
        <taxon>Ostariophysi</taxon>
        <taxon>Cypriniformes</taxon>
        <taxon>Cyprinidae</taxon>
        <taxon>Cyprininae</taxon>
        <taxon>Carassius</taxon>
    </lineage>
</organism>
<feature type="compositionally biased region" description="Basic and acidic residues" evidence="2">
    <location>
        <begin position="310"/>
        <end position="321"/>
    </location>
</feature>
<dbReference type="SUPFAM" id="SSF57756">
    <property type="entry name" value="Retrovirus zinc finger-like domains"/>
    <property type="match status" value="1"/>
</dbReference>
<dbReference type="GeneID" id="113067424"/>
<dbReference type="PROSITE" id="PS50158">
    <property type="entry name" value="ZF_CCHC"/>
    <property type="match status" value="1"/>
</dbReference>
<sequence>MTNQNTMSFKDLTRRHGVKVESKINVEQVCLAVGEIVGHDYIVSASRMNSAIVIFFKSIEKANEVVQSGVVLNGSLVSVLPLSSPSKKVILSNVPPFINDDILVQELSRYGKLVSSIKKIPLGCKSPLVKHLVSFRRQVFMVLKNGIDEIDLVFKFKIDGFDYTVFATSDTTIKCFNCSKIGHLVRDCPNKKENAAVNTSTEMGVSVVPLAEIVNDTDIAGVSVVEAGELGPVAVVAAELRSDKTESEIVTMSSKNDEFARPYEQAEPSENVCITDVVEMDMQENAVVFENEAKSVFKIPVKRKKKSGGKEKLLKQVKKDEGGEESVASDSDGDSSDSNISQCSNLSLSSQNQTLICLYSANDISKFLQETKGVKGVQVEDFFPDSKQFINDVRYLIKEGAFQDVEIYRLRKLVNKLKKKCNKDEAVNF</sequence>
<keyword evidence="1" id="KW-0479">Metal-binding</keyword>
<dbReference type="GO" id="GO:0008270">
    <property type="term" value="F:zinc ion binding"/>
    <property type="evidence" value="ECO:0007669"/>
    <property type="project" value="UniProtKB-KW"/>
</dbReference>
<name>A0A6P6MFZ6_CARAU</name>
<accession>A0A6P6MFZ6</accession>
<dbReference type="InterPro" id="IPR001878">
    <property type="entry name" value="Znf_CCHC"/>
</dbReference>
<keyword evidence="4" id="KW-1185">Reference proteome</keyword>
<feature type="compositionally biased region" description="Low complexity" evidence="2">
    <location>
        <begin position="325"/>
        <end position="341"/>
    </location>
</feature>